<dbReference type="PRINTS" id="PR00449">
    <property type="entry name" value="RASTRNSFRMNG"/>
</dbReference>
<dbReference type="InterPro" id="IPR005225">
    <property type="entry name" value="Small_GTP-bd"/>
</dbReference>
<reference evidence="16 17" key="1">
    <citation type="journal article" date="2019" name="Sci. Rep.">
        <title>Colletotrichum shisoi sp. nov., an anthracnose pathogen of Perilla frutescens in Japan: molecular phylogenetic, morphological and genomic evidence.</title>
        <authorList>
            <person name="Gan P."/>
            <person name="Tsushima A."/>
            <person name="Hiroyama R."/>
            <person name="Narusaka M."/>
            <person name="Takano Y."/>
            <person name="Narusaka Y."/>
            <person name="Kawaradani M."/>
            <person name="Damm U."/>
            <person name="Shirasu K."/>
        </authorList>
    </citation>
    <scope>NUCLEOTIDE SEQUENCE [LARGE SCALE GENOMIC DNA]</scope>
    <source>
        <strain evidence="16 17">PG-2018a</strain>
    </source>
</reference>
<dbReference type="GO" id="GO:0008783">
    <property type="term" value="F:agmatinase activity"/>
    <property type="evidence" value="ECO:0007669"/>
    <property type="project" value="TreeGrafter"/>
</dbReference>
<evidence type="ECO:0000256" key="8">
    <source>
        <dbReference type="ARBA" id="ARBA00022741"/>
    </source>
</evidence>
<evidence type="ECO:0000256" key="3">
    <source>
        <dbReference type="ARBA" id="ARBA00009227"/>
    </source>
</evidence>
<proteinExistence type="inferred from homology"/>
<dbReference type="PROSITE" id="PS51409">
    <property type="entry name" value="ARGINASE_2"/>
    <property type="match status" value="1"/>
</dbReference>
<organism evidence="16 17">
    <name type="scientific">Colletotrichum shisoi</name>
    <dbReference type="NCBI Taxonomy" id="2078593"/>
    <lineage>
        <taxon>Eukaryota</taxon>
        <taxon>Fungi</taxon>
        <taxon>Dikarya</taxon>
        <taxon>Ascomycota</taxon>
        <taxon>Pezizomycotina</taxon>
        <taxon>Sordariomycetes</taxon>
        <taxon>Hypocreomycetidae</taxon>
        <taxon>Glomerellales</taxon>
        <taxon>Glomerellaceae</taxon>
        <taxon>Colletotrichum</taxon>
        <taxon>Colletotrichum destructivum species complex</taxon>
    </lineage>
</organism>
<dbReference type="GO" id="GO:0051286">
    <property type="term" value="C:cell tip"/>
    <property type="evidence" value="ECO:0007669"/>
    <property type="project" value="UniProtKB-ARBA"/>
</dbReference>
<dbReference type="InterPro" id="IPR023696">
    <property type="entry name" value="Ureohydrolase_dom_sf"/>
</dbReference>
<evidence type="ECO:0000256" key="10">
    <source>
        <dbReference type="ARBA" id="ARBA00023134"/>
    </source>
</evidence>
<evidence type="ECO:0000256" key="15">
    <source>
        <dbReference type="RuleBase" id="RU003684"/>
    </source>
</evidence>
<dbReference type="GO" id="GO:0005525">
    <property type="term" value="F:GTP binding"/>
    <property type="evidence" value="ECO:0007669"/>
    <property type="project" value="UniProtKB-KW"/>
</dbReference>
<dbReference type="PROSITE" id="PS51419">
    <property type="entry name" value="RAB"/>
    <property type="match status" value="1"/>
</dbReference>
<dbReference type="Proteomes" id="UP000326340">
    <property type="component" value="Unassembled WGS sequence"/>
</dbReference>
<dbReference type="FunFam" id="3.40.800.10:FF:000014">
    <property type="entry name" value="Arginase family protein"/>
    <property type="match status" value="1"/>
</dbReference>
<dbReference type="Gene3D" id="3.40.50.300">
    <property type="entry name" value="P-loop containing nucleotide triphosphate hydrolases"/>
    <property type="match status" value="1"/>
</dbReference>
<dbReference type="CDD" id="cd01874">
    <property type="entry name" value="Cdc42"/>
    <property type="match status" value="1"/>
</dbReference>
<dbReference type="InterPro" id="IPR027417">
    <property type="entry name" value="P-loop_NTPase"/>
</dbReference>
<dbReference type="InterPro" id="IPR037874">
    <property type="entry name" value="Cdc42"/>
</dbReference>
<evidence type="ECO:0000256" key="1">
    <source>
        <dbReference type="ARBA" id="ARBA00004342"/>
    </source>
</evidence>
<dbReference type="InterPro" id="IPR001806">
    <property type="entry name" value="Small_GTPase"/>
</dbReference>
<dbReference type="PROSITE" id="PS51420">
    <property type="entry name" value="RHO"/>
    <property type="match status" value="1"/>
</dbReference>
<dbReference type="GO" id="GO:0051301">
    <property type="term" value="P:cell division"/>
    <property type="evidence" value="ECO:0007669"/>
    <property type="project" value="UniProtKB-KW"/>
</dbReference>
<comment type="subcellular location">
    <subcellularLocation>
        <location evidence="1">Cell membrane</location>
        <topology evidence="1">Lipid-anchor</topology>
        <orientation evidence="1">Cytoplasmic side</orientation>
    </subcellularLocation>
</comment>
<keyword evidence="5" id="KW-0488">Methylation</keyword>
<evidence type="ECO:0000256" key="13">
    <source>
        <dbReference type="ARBA" id="ARBA00023289"/>
    </source>
</evidence>
<evidence type="ECO:0000256" key="7">
    <source>
        <dbReference type="ARBA" id="ARBA00022723"/>
    </source>
</evidence>
<evidence type="ECO:0000256" key="5">
    <source>
        <dbReference type="ARBA" id="ARBA00022481"/>
    </source>
</evidence>
<dbReference type="PANTHER" id="PTHR11358:SF26">
    <property type="entry name" value="GUANIDINO ACID HYDROLASE, MITOCHONDRIAL"/>
    <property type="match status" value="1"/>
</dbReference>
<dbReference type="PROSITE" id="PS01053">
    <property type="entry name" value="ARGINASE_1"/>
    <property type="match status" value="1"/>
</dbReference>
<dbReference type="GO" id="GO:0003924">
    <property type="term" value="F:GTPase activity"/>
    <property type="evidence" value="ECO:0007669"/>
    <property type="project" value="InterPro"/>
</dbReference>
<evidence type="ECO:0000313" key="17">
    <source>
        <dbReference type="Proteomes" id="UP000326340"/>
    </source>
</evidence>
<comment type="similarity">
    <text evidence="2">Belongs to the small GTPase superfamily. Rho family. CDC42 subfamily.</text>
</comment>
<name>A0A5Q4C9X6_9PEZI</name>
<sequence>MSPNISININTNTSLSLFRCVVVGDGAVGKTCLLISYTTNKFPSEYVPTVFDNYAVTVMIGDEPYTLGLFDTAGQEDYDRLRPLSYPQTDVFLVCFSVTSPASFENVREKWFPEVHHHCPGVPCLIVGTQVDLREDPSVREKLSKQKMSPVRKEDGERMAKDLGAVKYVECSALTQYKLKDVFDEAIVAALEPPAPKKKSHKFLNNGTRVTDLTPGQRLANIGITYYDDDDDDDDDNVMRLASLLLGCSSALLAAGCGGHGGDSKEWTKAELDELEAKWGFEVRFTGIGSFAHLKHAKCLTTPSELYDIAIIGAPFDTAVSYRPGARFGPRAIRQASSRQTSFRGFNPRANVNPYANWATILDCGDIPVTPMDNVVALEQMSAAFKELGARRPMSSSLSRPKLITLGGDHSLALPALRALKEAYGAPLRVLHFDAHLDTWHPAKYPSYWTATQFNHGSMFWMAGNEGLLSNASSQPSVHAGLRTRLSGTDFADHEDDTAQNWVRIAADDIDEIGTAGVVKAIMDTLGTEDPVYLSIDIDVLDPAFAPGTGTPEPGGWTTRELIRILRGIEGLNLVGADVVEVSPAYQNAGEETALAAAQVVYEVLSSMVKKGLEGMGKAGKAAAAAIEEEKDEL</sequence>
<dbReference type="OrthoDB" id="288726at2759"/>
<dbReference type="Pfam" id="PF00491">
    <property type="entry name" value="Arginase"/>
    <property type="match status" value="1"/>
</dbReference>
<dbReference type="InterPro" id="IPR006035">
    <property type="entry name" value="Ureohydrolase"/>
</dbReference>
<evidence type="ECO:0000256" key="6">
    <source>
        <dbReference type="ARBA" id="ARBA00022618"/>
    </source>
</evidence>
<keyword evidence="17" id="KW-1185">Reference proteome</keyword>
<keyword evidence="9 15" id="KW-0378">Hydrolase</keyword>
<comment type="similarity">
    <text evidence="3">Belongs to the arginase family. Agmatinase subfamily.</text>
</comment>
<keyword evidence="7" id="KW-0479">Metal-binding</keyword>
<keyword evidence="13" id="KW-0636">Prenylation</keyword>
<keyword evidence="14" id="KW-0131">Cell cycle</keyword>
<dbReference type="Gene3D" id="3.40.800.10">
    <property type="entry name" value="Ureohydrolase domain"/>
    <property type="match status" value="1"/>
</dbReference>
<evidence type="ECO:0000256" key="9">
    <source>
        <dbReference type="ARBA" id="ARBA00022801"/>
    </source>
</evidence>
<dbReference type="GO" id="GO:0030427">
    <property type="term" value="C:site of polarized growth"/>
    <property type="evidence" value="ECO:0007669"/>
    <property type="project" value="UniProtKB-ARBA"/>
</dbReference>
<dbReference type="GO" id="GO:0030010">
    <property type="term" value="P:establishment of cell polarity"/>
    <property type="evidence" value="ECO:0007669"/>
    <property type="project" value="UniProtKB-ARBA"/>
</dbReference>
<dbReference type="GO" id="GO:0005886">
    <property type="term" value="C:plasma membrane"/>
    <property type="evidence" value="ECO:0007669"/>
    <property type="project" value="UniProtKB-SubCell"/>
</dbReference>
<keyword evidence="8" id="KW-0547">Nucleotide-binding</keyword>
<evidence type="ECO:0000256" key="2">
    <source>
        <dbReference type="ARBA" id="ARBA00008112"/>
    </source>
</evidence>
<dbReference type="EMBL" id="PUHP01000016">
    <property type="protein sequence ID" value="TQN74927.1"/>
    <property type="molecule type" value="Genomic_DNA"/>
</dbReference>
<dbReference type="SMART" id="SM00173">
    <property type="entry name" value="RAS"/>
    <property type="match status" value="1"/>
</dbReference>
<dbReference type="SMART" id="SM00176">
    <property type="entry name" value="RAN"/>
    <property type="match status" value="1"/>
</dbReference>
<protein>
    <submittedName>
        <fullName evidence="16">Guanidinobutyrase</fullName>
    </submittedName>
</protein>
<evidence type="ECO:0000313" key="16">
    <source>
        <dbReference type="EMBL" id="TQN74927.1"/>
    </source>
</evidence>
<keyword evidence="6" id="KW-0132">Cell division</keyword>
<keyword evidence="10" id="KW-0342">GTP-binding</keyword>
<keyword evidence="12" id="KW-0449">Lipoprotein</keyword>
<dbReference type="GO" id="GO:0033389">
    <property type="term" value="P:putrescine biosynthetic process from arginine, via agmatine"/>
    <property type="evidence" value="ECO:0007669"/>
    <property type="project" value="TreeGrafter"/>
</dbReference>
<comment type="caution">
    <text evidence="16">The sequence shown here is derived from an EMBL/GenBank/DDBJ whole genome shotgun (WGS) entry which is preliminary data.</text>
</comment>
<evidence type="ECO:0000256" key="12">
    <source>
        <dbReference type="ARBA" id="ARBA00023288"/>
    </source>
</evidence>
<dbReference type="Pfam" id="PF00071">
    <property type="entry name" value="Ras"/>
    <property type="match status" value="1"/>
</dbReference>
<keyword evidence="11" id="KW-0472">Membrane</keyword>
<dbReference type="SUPFAM" id="SSF52768">
    <property type="entry name" value="Arginase/deacetylase"/>
    <property type="match status" value="1"/>
</dbReference>
<dbReference type="SMART" id="SM00175">
    <property type="entry name" value="RAB"/>
    <property type="match status" value="1"/>
</dbReference>
<dbReference type="SMART" id="SM00174">
    <property type="entry name" value="RHO"/>
    <property type="match status" value="1"/>
</dbReference>
<dbReference type="CDD" id="cd11592">
    <property type="entry name" value="Agmatinase_PAH"/>
    <property type="match status" value="1"/>
</dbReference>
<dbReference type="GO" id="GO:0046872">
    <property type="term" value="F:metal ion binding"/>
    <property type="evidence" value="ECO:0007669"/>
    <property type="project" value="UniProtKB-KW"/>
</dbReference>
<dbReference type="NCBIfam" id="TIGR00231">
    <property type="entry name" value="small_GTP"/>
    <property type="match status" value="1"/>
</dbReference>
<evidence type="ECO:0000256" key="11">
    <source>
        <dbReference type="ARBA" id="ARBA00023136"/>
    </source>
</evidence>
<keyword evidence="4" id="KW-1003">Cell membrane</keyword>
<evidence type="ECO:0000256" key="4">
    <source>
        <dbReference type="ARBA" id="ARBA00022475"/>
    </source>
</evidence>
<evidence type="ECO:0000256" key="14">
    <source>
        <dbReference type="ARBA" id="ARBA00023306"/>
    </source>
</evidence>
<dbReference type="FunFam" id="3.40.50.300:FF:000236">
    <property type="entry name" value="Cell division control protein 42"/>
    <property type="match status" value="1"/>
</dbReference>
<dbReference type="GO" id="GO:0005938">
    <property type="term" value="C:cell cortex"/>
    <property type="evidence" value="ECO:0007669"/>
    <property type="project" value="UniProtKB-ARBA"/>
</dbReference>
<dbReference type="InterPro" id="IPR020855">
    <property type="entry name" value="Ureohydrolase_Mn_BS"/>
</dbReference>
<dbReference type="SUPFAM" id="SSF52540">
    <property type="entry name" value="P-loop containing nucleoside triphosphate hydrolases"/>
    <property type="match status" value="1"/>
</dbReference>
<dbReference type="GO" id="GO:0012505">
    <property type="term" value="C:endomembrane system"/>
    <property type="evidence" value="ECO:0007669"/>
    <property type="project" value="UniProtKB-ARBA"/>
</dbReference>
<dbReference type="PROSITE" id="PS51421">
    <property type="entry name" value="RAS"/>
    <property type="match status" value="1"/>
</dbReference>
<dbReference type="AlphaFoldDB" id="A0A5Q4C9X6"/>
<gene>
    <name evidence="16" type="primary">GBU1</name>
    <name evidence="16" type="ORF">CSHISOI_00493</name>
</gene>
<accession>A0A5Q4C9X6</accession>
<dbReference type="PANTHER" id="PTHR11358">
    <property type="entry name" value="ARGINASE/AGMATINASE"/>
    <property type="match status" value="1"/>
</dbReference>